<dbReference type="InterPro" id="IPR036953">
    <property type="entry name" value="GreA/GreB_C_sf"/>
</dbReference>
<keyword evidence="2" id="KW-0251">Elongation factor</keyword>
<dbReference type="Pfam" id="PF01272">
    <property type="entry name" value="GreA_GreB"/>
    <property type="match status" value="1"/>
</dbReference>
<dbReference type="Gene3D" id="3.10.50.30">
    <property type="entry name" value="Transcription elongation factor, GreA/GreB, C-terminal domain"/>
    <property type="match status" value="1"/>
</dbReference>
<dbReference type="InterPro" id="IPR023459">
    <property type="entry name" value="Tscrpt_elong_fac_GreA/B_fam"/>
</dbReference>
<dbReference type="GO" id="GO:0003677">
    <property type="term" value="F:DNA binding"/>
    <property type="evidence" value="ECO:0007669"/>
    <property type="project" value="InterPro"/>
</dbReference>
<dbReference type="GO" id="GO:0070063">
    <property type="term" value="F:RNA polymerase binding"/>
    <property type="evidence" value="ECO:0007669"/>
    <property type="project" value="InterPro"/>
</dbReference>
<dbReference type="Proteomes" id="UP000831534">
    <property type="component" value="Chromosome"/>
</dbReference>
<dbReference type="GO" id="GO:0003746">
    <property type="term" value="F:translation elongation factor activity"/>
    <property type="evidence" value="ECO:0007669"/>
    <property type="project" value="UniProtKB-KW"/>
</dbReference>
<dbReference type="RefSeq" id="WP_027009143.1">
    <property type="nucleotide sequence ID" value="NZ_CP091521.1"/>
</dbReference>
<keyword evidence="3" id="KW-1185">Reference proteome</keyword>
<dbReference type="PANTHER" id="PTHR30437:SF4">
    <property type="entry name" value="TRANSCRIPTION ELONGATION FACTOR GREA"/>
    <property type="match status" value="1"/>
</dbReference>
<organism evidence="2 3">
    <name type="scientific">Conchiformibius kuhniae</name>
    <dbReference type="NCBI Taxonomy" id="211502"/>
    <lineage>
        <taxon>Bacteria</taxon>
        <taxon>Pseudomonadati</taxon>
        <taxon>Pseudomonadota</taxon>
        <taxon>Betaproteobacteria</taxon>
        <taxon>Neisseriales</taxon>
        <taxon>Neisseriaceae</taxon>
        <taxon>Conchiformibius</taxon>
    </lineage>
</organism>
<dbReference type="InterPro" id="IPR001437">
    <property type="entry name" value="Tscrpt_elong_fac_GreA/B_C"/>
</dbReference>
<dbReference type="EMBL" id="CP091521">
    <property type="protein sequence ID" value="UOP05014.1"/>
    <property type="molecule type" value="Genomic_DNA"/>
</dbReference>
<reference evidence="2" key="1">
    <citation type="journal article" date="2022" name="Res Sq">
        <title>Evolution of multicellular longitudinally dividing oral cavity symbionts (Neisseriaceae).</title>
        <authorList>
            <person name="Nyongesa S."/>
            <person name="Weber P."/>
            <person name="Bernet E."/>
            <person name="Pullido F."/>
            <person name="Nieckarz M."/>
            <person name="Delaby M."/>
            <person name="Nieves C."/>
            <person name="Viehboeck T."/>
            <person name="Krause N."/>
            <person name="Rivera-Millot A."/>
            <person name="Nakamura A."/>
            <person name="Vischer N."/>
            <person name="VanNieuwenhze M."/>
            <person name="Brun Y."/>
            <person name="Cava F."/>
            <person name="Bulgheresi S."/>
            <person name="Veyrier F."/>
        </authorList>
    </citation>
    <scope>NUCLEOTIDE SEQUENCE</scope>
    <source>
        <strain evidence="2">17694</strain>
    </source>
</reference>
<dbReference type="AlphaFoldDB" id="A0A8T9MV74"/>
<evidence type="ECO:0000313" key="2">
    <source>
        <dbReference type="EMBL" id="UOP05014.1"/>
    </source>
</evidence>
<dbReference type="SUPFAM" id="SSF54534">
    <property type="entry name" value="FKBP-like"/>
    <property type="match status" value="1"/>
</dbReference>
<dbReference type="InterPro" id="IPR036805">
    <property type="entry name" value="Tscrpt_elong_fac_GreA/B_N_sf"/>
</dbReference>
<feature type="domain" description="Transcription elongation factor GreA/GreB C-terminal" evidence="1">
    <location>
        <begin position="83"/>
        <end position="158"/>
    </location>
</feature>
<dbReference type="Gene3D" id="1.10.287.180">
    <property type="entry name" value="Transcription elongation factor, GreA/GreB, N-terminal domain"/>
    <property type="match status" value="1"/>
</dbReference>
<protein>
    <submittedName>
        <fullName evidence="2">GreA/GreB family elongation factor</fullName>
    </submittedName>
</protein>
<proteinExistence type="predicted"/>
<dbReference type="KEGG" id="ckh:LVJ77_01440"/>
<name>A0A8T9MV74_9NEIS</name>
<evidence type="ECO:0000259" key="1">
    <source>
        <dbReference type="Pfam" id="PF01272"/>
    </source>
</evidence>
<dbReference type="GO" id="GO:0006354">
    <property type="term" value="P:DNA-templated transcription elongation"/>
    <property type="evidence" value="ECO:0007669"/>
    <property type="project" value="TreeGrafter"/>
</dbReference>
<sequence length="170" mass="19286">MIYLTENGFKRLQSLLQKKQEEYDQVRAARQAAFELSGDGWHDNPEFNRQQQMEASLNHTIKELTDRLAQARLVVITEGARPVGEVAIGSWVSISRWNVRGNERIDEQWEIVGFDETDADCRQIAYNAPLAKAIMGLKTGDLSEELSLGNQTWEIEITALSKNKPSIHSN</sequence>
<dbReference type="GO" id="GO:0032784">
    <property type="term" value="P:regulation of DNA-templated transcription elongation"/>
    <property type="evidence" value="ECO:0007669"/>
    <property type="project" value="InterPro"/>
</dbReference>
<dbReference type="PIRSF" id="PIRSF006092">
    <property type="entry name" value="GreA_GreB"/>
    <property type="match status" value="1"/>
</dbReference>
<keyword evidence="2" id="KW-0648">Protein biosynthesis</keyword>
<reference evidence="2" key="2">
    <citation type="submission" date="2024-09" db="EMBL/GenBank/DDBJ databases">
        <authorList>
            <person name="Veyrier F.J."/>
        </authorList>
    </citation>
    <scope>NUCLEOTIDE SEQUENCE</scope>
    <source>
        <strain evidence="2">17694</strain>
    </source>
</reference>
<evidence type="ECO:0000313" key="3">
    <source>
        <dbReference type="Proteomes" id="UP000831534"/>
    </source>
</evidence>
<dbReference type="PANTHER" id="PTHR30437">
    <property type="entry name" value="TRANSCRIPTION ELONGATION FACTOR GREA"/>
    <property type="match status" value="1"/>
</dbReference>
<accession>A0A8T9MV74</accession>
<gene>
    <name evidence="2" type="ORF">LVJ77_01440</name>
</gene>